<feature type="compositionally biased region" description="Basic and acidic residues" evidence="1">
    <location>
        <begin position="556"/>
        <end position="596"/>
    </location>
</feature>
<organism evidence="2 3">
    <name type="scientific">Luteococcus sanguinis</name>
    <dbReference type="NCBI Taxonomy" id="174038"/>
    <lineage>
        <taxon>Bacteria</taxon>
        <taxon>Bacillati</taxon>
        <taxon>Actinomycetota</taxon>
        <taxon>Actinomycetes</taxon>
        <taxon>Propionibacteriales</taxon>
        <taxon>Propionibacteriaceae</taxon>
        <taxon>Luteococcus</taxon>
    </lineage>
</organism>
<comment type="caution">
    <text evidence="2">The sequence shown here is derived from an EMBL/GenBank/DDBJ whole genome shotgun (WGS) entry which is preliminary data.</text>
</comment>
<feature type="compositionally biased region" description="Basic and acidic residues" evidence="1">
    <location>
        <begin position="603"/>
        <end position="694"/>
    </location>
</feature>
<accession>A0ABW1WWI7</accession>
<sequence length="803" mass="87694">MADTTPRDEHAKALKQATSMAKQLRTRVLSDPAKSDELVDQLNEATALRLVAHRWADAVAEAQEAVQAADRLVASRGPVGPYTPMADAARYFSALGHVARLQTGMGFAQGGAQTAEVAYSWADQLTTPGLPAHLAPRDAVLTLLAVTSGLLFSGDIAAANAHADAAVARAREAGFGDDPHLVALLLDALLAQADARWAANLPADAVVANREALEVWQRWTADDLQQLPRMTRPHLDRVATPLVTIQRDLAGRLAAQGDVEGSLTLRGQMADLLQKMAARRSEQGRVDVALARGEQAEALLGAGRVQEAQAAAEAALEALQKLYKVEKPVGTYLPVQALVAPSIARAELAGGQADAAQRTIDGVFSRIAAHRAIDVPVASQARAHLVRHEVLSARGDQGAAAALAEFDRLAAEVRAAGPADADDRALVDARARGVVLRGAGDPPYWHNLSDERSLAGSTRRVGPAVAAPVVDQVSDEELMRRIDEQREAEARERAVAELRAAAARSERERKESEERAARFAEVEARETAEREAREAQERQAQERVELEAAQQAALLEQERRRAEERAEQERRQAEERAEQERLARETAERVEQERIAAEQAEAEQERLAAEQAERARVEAERVEQDRLDAEQGRVQAERAEQERRQAEERAEQERLARETAERVEQERMAAEHAEAEKQRLAAEQAEQARVEAERAERERLAREAAELAERERLAAEEAAREAAEAATDPVDDLRMSARMAGTKDAGILAHERLAEALEARAETDPSVRAEAVQVLERLSDLQGWWAGRGTSKRAKQLAKQWGI</sequence>
<keyword evidence="3" id="KW-1185">Reference proteome</keyword>
<evidence type="ECO:0000256" key="1">
    <source>
        <dbReference type="SAM" id="MobiDB-lite"/>
    </source>
</evidence>
<proteinExistence type="predicted"/>
<feature type="compositionally biased region" description="Basic and acidic residues" evidence="1">
    <location>
        <begin position="504"/>
        <end position="546"/>
    </location>
</feature>
<protein>
    <submittedName>
        <fullName evidence="2">Uncharacterized protein</fullName>
    </submittedName>
</protein>
<gene>
    <name evidence="2" type="ORF">ACFP57_00365</name>
</gene>
<reference evidence="3" key="1">
    <citation type="journal article" date="2019" name="Int. J. Syst. Evol. Microbiol.">
        <title>The Global Catalogue of Microorganisms (GCM) 10K type strain sequencing project: providing services to taxonomists for standard genome sequencing and annotation.</title>
        <authorList>
            <consortium name="The Broad Institute Genomics Platform"/>
            <consortium name="The Broad Institute Genome Sequencing Center for Infectious Disease"/>
            <person name="Wu L."/>
            <person name="Ma J."/>
        </authorList>
    </citation>
    <scope>NUCLEOTIDE SEQUENCE [LARGE SCALE GENOMIC DNA]</scope>
    <source>
        <strain evidence="3">CGMCC 1.15277</strain>
    </source>
</reference>
<dbReference type="EMBL" id="JBHSUA010000002">
    <property type="protein sequence ID" value="MFC6395450.1"/>
    <property type="molecule type" value="Genomic_DNA"/>
</dbReference>
<dbReference type="RefSeq" id="WP_343886622.1">
    <property type="nucleotide sequence ID" value="NZ_BAAAKI010000017.1"/>
</dbReference>
<name>A0ABW1WWI7_9ACTN</name>
<evidence type="ECO:0000313" key="2">
    <source>
        <dbReference type="EMBL" id="MFC6395450.1"/>
    </source>
</evidence>
<feature type="region of interest" description="Disordered" evidence="1">
    <location>
        <begin position="501"/>
        <end position="694"/>
    </location>
</feature>
<dbReference type="Proteomes" id="UP001596266">
    <property type="component" value="Unassembled WGS sequence"/>
</dbReference>
<evidence type="ECO:0000313" key="3">
    <source>
        <dbReference type="Proteomes" id="UP001596266"/>
    </source>
</evidence>